<feature type="compositionally biased region" description="Gly residues" evidence="1">
    <location>
        <begin position="251"/>
        <end position="266"/>
    </location>
</feature>
<dbReference type="InParanoid" id="A0A1C7MVC4"/>
<feature type="region of interest" description="Disordered" evidence="1">
    <location>
        <begin position="228"/>
        <end position="284"/>
    </location>
</feature>
<feature type="compositionally biased region" description="Polar residues" evidence="1">
    <location>
        <begin position="268"/>
        <end position="284"/>
    </location>
</feature>
<dbReference type="AlphaFoldDB" id="A0A1C7MVC4"/>
<comment type="caution">
    <text evidence="2">The sequence shown here is derived from an EMBL/GenBank/DDBJ whole genome shotgun (WGS) entry which is preliminary data.</text>
</comment>
<proteinExistence type="predicted"/>
<reference evidence="2 3" key="1">
    <citation type="submission" date="2016-03" db="EMBL/GenBank/DDBJ databases">
        <title>Choanephora cucurbitarum.</title>
        <authorList>
            <person name="Min B."/>
            <person name="Park H."/>
            <person name="Park J.-H."/>
            <person name="Shin H.-D."/>
            <person name="Choi I.-G."/>
        </authorList>
    </citation>
    <scope>NUCLEOTIDE SEQUENCE [LARGE SCALE GENOMIC DNA]</scope>
    <source>
        <strain evidence="2 3">KUS-F28377</strain>
    </source>
</reference>
<evidence type="ECO:0000313" key="3">
    <source>
        <dbReference type="Proteomes" id="UP000093000"/>
    </source>
</evidence>
<evidence type="ECO:0000256" key="1">
    <source>
        <dbReference type="SAM" id="MobiDB-lite"/>
    </source>
</evidence>
<feature type="compositionally biased region" description="Low complexity" evidence="1">
    <location>
        <begin position="240"/>
        <end position="250"/>
    </location>
</feature>
<protein>
    <submittedName>
        <fullName evidence="2">Uncharacterized protein</fullName>
    </submittedName>
</protein>
<dbReference type="OrthoDB" id="2276628at2759"/>
<evidence type="ECO:0000313" key="2">
    <source>
        <dbReference type="EMBL" id="OBZ80717.1"/>
    </source>
</evidence>
<dbReference type="EMBL" id="LUGH01001811">
    <property type="protein sequence ID" value="OBZ80717.1"/>
    <property type="molecule type" value="Genomic_DNA"/>
</dbReference>
<name>A0A1C7MVC4_9FUNG</name>
<dbReference type="STRING" id="101091.A0A1C7MVC4"/>
<sequence>MTGDMSNDSQQQQRLYTEAELQQIISHLRNEEKQATEDFYATHDLPLEIAESCDELSRTDKIDFTKRFKKRQPKFYHENITVGEQLNKNYIQRCKARKTETIKTINCLYKISENTRAAARGATDLYGRIKLIKQQQDNLDRATFNNLLDEAIEIAHNLSVFSWTEASLQDDEAREFAVDALHLPNSIKHLGGRTDTNNKRDAFDAEFVQAYNEATYQRSIIQAAVNPNTQTRGGFRGRGFHNSRGNTNRGFRGGGHFWNKGRGGGPSNYHNPPNPTNRESNQNQ</sequence>
<gene>
    <name evidence="2" type="ORF">A0J61_11234</name>
</gene>
<organism evidence="2 3">
    <name type="scientific">Choanephora cucurbitarum</name>
    <dbReference type="NCBI Taxonomy" id="101091"/>
    <lineage>
        <taxon>Eukaryota</taxon>
        <taxon>Fungi</taxon>
        <taxon>Fungi incertae sedis</taxon>
        <taxon>Mucoromycota</taxon>
        <taxon>Mucoromycotina</taxon>
        <taxon>Mucoromycetes</taxon>
        <taxon>Mucorales</taxon>
        <taxon>Mucorineae</taxon>
        <taxon>Choanephoraceae</taxon>
        <taxon>Choanephoroideae</taxon>
        <taxon>Choanephora</taxon>
    </lineage>
</organism>
<dbReference type="Proteomes" id="UP000093000">
    <property type="component" value="Unassembled WGS sequence"/>
</dbReference>
<keyword evidence="3" id="KW-1185">Reference proteome</keyword>
<accession>A0A1C7MVC4</accession>